<feature type="domain" description="Cytochrome c7-like" evidence="2">
    <location>
        <begin position="119"/>
        <end position="182"/>
    </location>
</feature>
<dbReference type="CDD" id="cd08168">
    <property type="entry name" value="Cytochrom_C3"/>
    <property type="match status" value="1"/>
</dbReference>
<keyword evidence="1" id="KW-0732">Signal</keyword>
<dbReference type="InterPro" id="IPR029467">
    <property type="entry name" value="Cyt_c7-like"/>
</dbReference>
<feature type="chain" id="PRO_5045993142" evidence="1">
    <location>
        <begin position="23"/>
        <end position="340"/>
    </location>
</feature>
<feature type="domain" description="Cytochrome c7-like" evidence="2">
    <location>
        <begin position="278"/>
        <end position="339"/>
    </location>
</feature>
<dbReference type="NCBIfam" id="TIGR04257">
    <property type="entry name" value="nanowire_3heme"/>
    <property type="match status" value="4"/>
</dbReference>
<organism evidence="3 4">
    <name type="scientific">Geomobilimonas luticola</name>
    <dbReference type="NCBI Taxonomy" id="1114878"/>
    <lineage>
        <taxon>Bacteria</taxon>
        <taxon>Pseudomonadati</taxon>
        <taxon>Thermodesulfobacteriota</taxon>
        <taxon>Desulfuromonadia</taxon>
        <taxon>Geobacterales</taxon>
        <taxon>Geobacteraceae</taxon>
        <taxon>Geomobilimonas</taxon>
    </lineage>
</organism>
<dbReference type="Proteomes" id="UP000756860">
    <property type="component" value="Unassembled WGS sequence"/>
</dbReference>
<evidence type="ECO:0000313" key="3">
    <source>
        <dbReference type="EMBL" id="MBT0654038.1"/>
    </source>
</evidence>
<dbReference type="EMBL" id="JAHCVK010000007">
    <property type="protein sequence ID" value="MBT0654038.1"/>
    <property type="molecule type" value="Genomic_DNA"/>
</dbReference>
<comment type="caution">
    <text evidence="3">The sequence shown here is derived from an EMBL/GenBank/DDBJ whole genome shotgun (WGS) entry which is preliminary data.</text>
</comment>
<evidence type="ECO:0000259" key="2">
    <source>
        <dbReference type="Pfam" id="PF14522"/>
    </source>
</evidence>
<dbReference type="Pfam" id="PF14522">
    <property type="entry name" value="Cytochrome_C7"/>
    <property type="match status" value="4"/>
</dbReference>
<dbReference type="Gene3D" id="3.90.10.10">
    <property type="entry name" value="Cytochrome C3"/>
    <property type="match status" value="4"/>
</dbReference>
<dbReference type="InterPro" id="IPR036280">
    <property type="entry name" value="Multihaem_cyt_sf"/>
</dbReference>
<dbReference type="PANTHER" id="PTHR39425:SF1">
    <property type="entry name" value="CYTOCHROME C7-LIKE DOMAIN-CONTAINING PROTEIN"/>
    <property type="match status" value="1"/>
</dbReference>
<reference evidence="3 4" key="1">
    <citation type="submission" date="2021-05" db="EMBL/GenBank/DDBJ databases">
        <title>The draft genome of Geobacter luticola JCM 17780.</title>
        <authorList>
            <person name="Xu Z."/>
            <person name="Masuda Y."/>
            <person name="Itoh H."/>
            <person name="Senoo K."/>
        </authorList>
    </citation>
    <scope>NUCLEOTIDE SEQUENCE [LARGE SCALE GENOMIC DNA]</scope>
    <source>
        <strain evidence="3 4">JCM 17780</strain>
    </source>
</reference>
<protein>
    <submittedName>
        <fullName evidence="3">Cytochrome c3 family protein</fullName>
    </submittedName>
</protein>
<proteinExistence type="predicted"/>
<dbReference type="SUPFAM" id="SSF48695">
    <property type="entry name" value="Multiheme cytochromes"/>
    <property type="match status" value="2"/>
</dbReference>
<gene>
    <name evidence="3" type="ORF">KI810_13290</name>
</gene>
<sequence>MKSRFTMLAVLATLLLTVVTYAKETKDIQFRFNNADPVVFSHDVHLNKYNNNCRICHNAIYNLKQRKSFTMAEMEKTKSCGACHSGIKAFSVASEKDCTRCHKGKPRNVNFKVKGLSEVVFSHDTHIAKTGGKCKSCHNGKVITGKEKNVTMAQMEKGKTCGACHDGKKAFTVAGNCGNCHRGMKPQNVNFKVKGISDVTFSHEIHTGMYSCKDCHTKVFPYKAGAVHNTMADMDKGKSCGACHNGKDAFTSAGSCEKCHNNFKPGTVTFKTDAGEAKFSHEIHTNMYKCADCHTKVFPFKAGIKPTTMVQMEGGASCGACHNNKDAFTVKENCEKCHKM</sequence>
<dbReference type="RefSeq" id="WP_214176049.1">
    <property type="nucleotide sequence ID" value="NZ_JAHCVK010000007.1"/>
</dbReference>
<evidence type="ECO:0000313" key="4">
    <source>
        <dbReference type="Proteomes" id="UP000756860"/>
    </source>
</evidence>
<feature type="domain" description="Cytochrome c7-like" evidence="2">
    <location>
        <begin position="38"/>
        <end position="103"/>
    </location>
</feature>
<name>A0ABS5SF95_9BACT</name>
<feature type="domain" description="Cytochrome c7-like" evidence="2">
    <location>
        <begin position="199"/>
        <end position="261"/>
    </location>
</feature>
<feature type="signal peptide" evidence="1">
    <location>
        <begin position="1"/>
        <end position="22"/>
    </location>
</feature>
<accession>A0ABS5SF95</accession>
<dbReference type="PANTHER" id="PTHR39425">
    <property type="entry name" value="LIPOPROTEIN CYTOCHROME C"/>
    <property type="match status" value="1"/>
</dbReference>
<keyword evidence="4" id="KW-1185">Reference proteome</keyword>
<evidence type="ECO:0000256" key="1">
    <source>
        <dbReference type="SAM" id="SignalP"/>
    </source>
</evidence>
<dbReference type="InterPro" id="IPR026352">
    <property type="entry name" value="Nanowire_3heme"/>
</dbReference>